<organism evidence="1 2">
    <name type="scientific">Furfurilactobacillus rossiae DSM 15814</name>
    <dbReference type="NCBI Taxonomy" id="1114972"/>
    <lineage>
        <taxon>Bacteria</taxon>
        <taxon>Bacillati</taxon>
        <taxon>Bacillota</taxon>
        <taxon>Bacilli</taxon>
        <taxon>Lactobacillales</taxon>
        <taxon>Lactobacillaceae</taxon>
        <taxon>Furfurilactobacillus</taxon>
    </lineage>
</organism>
<name>A0A0R1RGF9_9LACO</name>
<gene>
    <name evidence="1" type="ORF">FD35_GL002362</name>
</gene>
<dbReference type="PATRIC" id="fig|1114972.6.peg.2425"/>
<sequence>MNLAFASFKPFTLEDSTISVIDVASSNLYLKLIQSFRDEIDFVHVSDKEWKLLPVTKLCEWTGDLMLDVDLDKLLLRKVLLHFGTVIGDEWSKMADEARQLNTHVLETSYLMDLPLEVKPILDVETVLKNTGLSFSDDVSKDPYAKIEALIKTFSEINERRIIVQTNLSHYLNVTQFCQLEELVETIGTQLLLIEFSDRDRHELFKKCDYTFIDADFVDWRS</sequence>
<dbReference type="InterPro" id="IPR010146">
    <property type="entry name" value="CRISPR-assoc_prot_Csn2-typ"/>
</dbReference>
<dbReference type="RefSeq" id="WP_017261328.1">
    <property type="nucleotide sequence ID" value="NZ_AUAW01000008.1"/>
</dbReference>
<reference evidence="1 2" key="1">
    <citation type="journal article" date="2015" name="Genome Announc.">
        <title>Expanding the biotechnology potential of lactobacilli through comparative genomics of 213 strains and associated genera.</title>
        <authorList>
            <person name="Sun Z."/>
            <person name="Harris H.M."/>
            <person name="McCann A."/>
            <person name="Guo C."/>
            <person name="Argimon S."/>
            <person name="Zhang W."/>
            <person name="Yang X."/>
            <person name="Jeffery I.B."/>
            <person name="Cooney J.C."/>
            <person name="Kagawa T.F."/>
            <person name="Liu W."/>
            <person name="Song Y."/>
            <person name="Salvetti E."/>
            <person name="Wrobel A."/>
            <person name="Rasinkangas P."/>
            <person name="Parkhill J."/>
            <person name="Rea M.C."/>
            <person name="O'Sullivan O."/>
            <person name="Ritari J."/>
            <person name="Douillard F.P."/>
            <person name="Paul Ross R."/>
            <person name="Yang R."/>
            <person name="Briner A.E."/>
            <person name="Felis G.E."/>
            <person name="de Vos W.M."/>
            <person name="Barrangou R."/>
            <person name="Klaenhammer T.R."/>
            <person name="Caufield P.W."/>
            <person name="Cui Y."/>
            <person name="Zhang H."/>
            <person name="O'Toole P.W."/>
        </authorList>
    </citation>
    <scope>NUCLEOTIDE SEQUENCE [LARGE SCALE GENOMIC DNA]</scope>
    <source>
        <strain evidence="1 2">DSM 15814</strain>
    </source>
</reference>
<dbReference type="CDD" id="cd12218">
    <property type="entry name" value="Csn2"/>
    <property type="match status" value="1"/>
</dbReference>
<dbReference type="EMBL" id="AZFF01000006">
    <property type="protein sequence ID" value="KRL55830.1"/>
    <property type="molecule type" value="Genomic_DNA"/>
</dbReference>
<comment type="caution">
    <text evidence="1">The sequence shown here is derived from an EMBL/GenBank/DDBJ whole genome shotgun (WGS) entry which is preliminary data.</text>
</comment>
<dbReference type="NCBIfam" id="TIGR01866">
    <property type="entry name" value="cas_Csn2"/>
    <property type="match status" value="1"/>
</dbReference>
<dbReference type="AlphaFoldDB" id="A0A0R1RGF9"/>
<dbReference type="Gene3D" id="3.40.50.11940">
    <property type="match status" value="1"/>
</dbReference>
<protein>
    <submittedName>
        <fullName evidence="1">CRISPR-associated protein, SAG0897 family</fullName>
    </submittedName>
</protein>
<dbReference type="STRING" id="1114972.FD35_GL002362"/>
<accession>A0A0R1RGF9</accession>
<dbReference type="OrthoDB" id="2246929at2"/>
<evidence type="ECO:0000313" key="2">
    <source>
        <dbReference type="Proteomes" id="UP000051999"/>
    </source>
</evidence>
<keyword evidence="2" id="KW-1185">Reference proteome</keyword>
<dbReference type="Pfam" id="PF09711">
    <property type="entry name" value="Cas_Csn2"/>
    <property type="match status" value="1"/>
</dbReference>
<evidence type="ECO:0000313" key="1">
    <source>
        <dbReference type="EMBL" id="KRL55830.1"/>
    </source>
</evidence>
<proteinExistence type="predicted"/>
<dbReference type="eggNOG" id="ENOG502ZJGW">
    <property type="taxonomic scope" value="Bacteria"/>
</dbReference>
<dbReference type="InterPro" id="IPR038600">
    <property type="entry name" value="Csn2_sf"/>
</dbReference>
<dbReference type="Proteomes" id="UP000051999">
    <property type="component" value="Unassembled WGS sequence"/>
</dbReference>